<accession>A0ACB0YC78</accession>
<organism evidence="1 2">
    <name type="scientific">Meloidogyne enterolobii</name>
    <name type="common">Root-knot nematode worm</name>
    <name type="synonym">Meloidogyne mayaguensis</name>
    <dbReference type="NCBI Taxonomy" id="390850"/>
    <lineage>
        <taxon>Eukaryota</taxon>
        <taxon>Metazoa</taxon>
        <taxon>Ecdysozoa</taxon>
        <taxon>Nematoda</taxon>
        <taxon>Chromadorea</taxon>
        <taxon>Rhabditida</taxon>
        <taxon>Tylenchina</taxon>
        <taxon>Tylenchomorpha</taxon>
        <taxon>Tylenchoidea</taxon>
        <taxon>Meloidogynidae</taxon>
        <taxon>Meloidogyninae</taxon>
        <taxon>Meloidogyne</taxon>
    </lineage>
</organism>
<comment type="caution">
    <text evidence="1">The sequence shown here is derived from an EMBL/GenBank/DDBJ whole genome shotgun (WGS) entry which is preliminary data.</text>
</comment>
<sequence>MLKLFLIFFVVNTIILTPFSCICYIVVSLILVYLIFIFLKIFFIKFSFVKHFAFFFVCILFSNF</sequence>
<name>A0ACB0YC78_MELEN</name>
<dbReference type="Proteomes" id="UP001497535">
    <property type="component" value="Unassembled WGS sequence"/>
</dbReference>
<dbReference type="EMBL" id="CAVMJV010000010">
    <property type="protein sequence ID" value="CAK5040687.1"/>
    <property type="molecule type" value="Genomic_DNA"/>
</dbReference>
<evidence type="ECO:0000313" key="1">
    <source>
        <dbReference type="EMBL" id="CAK5040687.1"/>
    </source>
</evidence>
<keyword evidence="2" id="KW-1185">Reference proteome</keyword>
<evidence type="ECO:0000313" key="2">
    <source>
        <dbReference type="Proteomes" id="UP001497535"/>
    </source>
</evidence>
<gene>
    <name evidence="1" type="ORF">MENTE1834_LOCUS10279</name>
</gene>
<proteinExistence type="predicted"/>
<protein>
    <submittedName>
        <fullName evidence="1">Uncharacterized protein</fullName>
    </submittedName>
</protein>
<reference evidence="1" key="1">
    <citation type="submission" date="2023-11" db="EMBL/GenBank/DDBJ databases">
        <authorList>
            <person name="Poullet M."/>
        </authorList>
    </citation>
    <scope>NUCLEOTIDE SEQUENCE</scope>
    <source>
        <strain evidence="1">E1834</strain>
    </source>
</reference>